<dbReference type="Proteomes" id="UP000001292">
    <property type="component" value="Unassembled WGS sequence"/>
</dbReference>
<name>B4I6R1_DROSE</name>
<feature type="compositionally biased region" description="Acidic residues" evidence="1">
    <location>
        <begin position="57"/>
        <end position="66"/>
    </location>
</feature>
<evidence type="ECO:0000313" key="2">
    <source>
        <dbReference type="EMBL" id="EDW56009.1"/>
    </source>
</evidence>
<feature type="compositionally biased region" description="Low complexity" evidence="1">
    <location>
        <begin position="361"/>
        <end position="379"/>
    </location>
</feature>
<accession>B4I6R1</accession>
<feature type="compositionally biased region" description="Polar residues" evidence="1">
    <location>
        <begin position="175"/>
        <end position="184"/>
    </location>
</feature>
<dbReference type="HOGENOM" id="CLU_038012_0_0_1"/>
<dbReference type="PhylomeDB" id="B4I6R1"/>
<organism evidence="3">
    <name type="scientific">Drosophila sechellia</name>
    <name type="common">Fruit fly</name>
    <dbReference type="NCBI Taxonomy" id="7238"/>
    <lineage>
        <taxon>Eukaryota</taxon>
        <taxon>Metazoa</taxon>
        <taxon>Ecdysozoa</taxon>
        <taxon>Arthropoda</taxon>
        <taxon>Hexapoda</taxon>
        <taxon>Insecta</taxon>
        <taxon>Pterygota</taxon>
        <taxon>Neoptera</taxon>
        <taxon>Endopterygota</taxon>
        <taxon>Diptera</taxon>
        <taxon>Brachycera</taxon>
        <taxon>Muscomorpha</taxon>
        <taxon>Ephydroidea</taxon>
        <taxon>Drosophilidae</taxon>
        <taxon>Drosophila</taxon>
        <taxon>Sophophora</taxon>
    </lineage>
</organism>
<feature type="region of interest" description="Disordered" evidence="1">
    <location>
        <begin position="519"/>
        <end position="583"/>
    </location>
</feature>
<dbReference type="AlphaFoldDB" id="B4I6R1"/>
<feature type="compositionally biased region" description="Gly residues" evidence="1">
    <location>
        <begin position="382"/>
        <end position="398"/>
    </location>
</feature>
<dbReference type="STRING" id="7238.B4I6R1"/>
<feature type="region of interest" description="Disordered" evidence="1">
    <location>
        <begin position="169"/>
        <end position="202"/>
    </location>
</feature>
<feature type="compositionally biased region" description="Low complexity" evidence="1">
    <location>
        <begin position="339"/>
        <end position="352"/>
    </location>
</feature>
<protein>
    <submittedName>
        <fullName evidence="2">GM22822</fullName>
    </submittedName>
</protein>
<keyword evidence="3" id="KW-1185">Reference proteome</keyword>
<feature type="compositionally biased region" description="Basic and acidic residues" evidence="1">
    <location>
        <begin position="327"/>
        <end position="337"/>
    </location>
</feature>
<feature type="compositionally biased region" description="Gly residues" evidence="1">
    <location>
        <begin position="525"/>
        <end position="536"/>
    </location>
</feature>
<feature type="compositionally biased region" description="Polar residues" evidence="1">
    <location>
        <begin position="101"/>
        <end position="114"/>
    </location>
</feature>
<feature type="compositionally biased region" description="Low complexity" evidence="1">
    <location>
        <begin position="277"/>
        <end position="294"/>
    </location>
</feature>
<dbReference type="KEGG" id="dse:6614849"/>
<reference evidence="2 3" key="1">
    <citation type="journal article" date="2007" name="Nature">
        <title>Evolution of genes and genomes on the Drosophila phylogeny.</title>
        <authorList>
            <consortium name="Drosophila 12 Genomes Consortium"/>
            <person name="Clark A.G."/>
            <person name="Eisen M.B."/>
            <person name="Smith D.R."/>
            <person name="Bergman C.M."/>
            <person name="Oliver B."/>
            <person name="Markow T.A."/>
            <person name="Kaufman T.C."/>
            <person name="Kellis M."/>
            <person name="Gelbart W."/>
            <person name="Iyer V.N."/>
            <person name="Pollard D.A."/>
            <person name="Sackton T.B."/>
            <person name="Larracuente A.M."/>
            <person name="Singh N.D."/>
            <person name="Abad J.P."/>
            <person name="Abt D.N."/>
            <person name="Adryan B."/>
            <person name="Aguade M."/>
            <person name="Akashi H."/>
            <person name="Anderson W.W."/>
            <person name="Aquadro C.F."/>
            <person name="Ardell D.H."/>
            <person name="Arguello R."/>
            <person name="Artieri C.G."/>
            <person name="Barbash D.A."/>
            <person name="Barker D."/>
            <person name="Barsanti P."/>
            <person name="Batterham P."/>
            <person name="Batzoglou S."/>
            <person name="Begun D."/>
            <person name="Bhutkar A."/>
            <person name="Blanco E."/>
            <person name="Bosak S.A."/>
            <person name="Bradley R.K."/>
            <person name="Brand A.D."/>
            <person name="Brent M.R."/>
            <person name="Brooks A.N."/>
            <person name="Brown R.H."/>
            <person name="Butlin R.K."/>
            <person name="Caggese C."/>
            <person name="Calvi B.R."/>
            <person name="Bernardo de Carvalho A."/>
            <person name="Caspi A."/>
            <person name="Castrezana S."/>
            <person name="Celniker S.E."/>
            <person name="Chang J.L."/>
            <person name="Chapple C."/>
            <person name="Chatterji S."/>
            <person name="Chinwalla A."/>
            <person name="Civetta A."/>
            <person name="Clifton S.W."/>
            <person name="Comeron J.M."/>
            <person name="Costello J.C."/>
            <person name="Coyne J.A."/>
            <person name="Daub J."/>
            <person name="David R.G."/>
            <person name="Delcher A.L."/>
            <person name="Delehaunty K."/>
            <person name="Do C.B."/>
            <person name="Ebling H."/>
            <person name="Edwards K."/>
            <person name="Eickbush T."/>
            <person name="Evans J.D."/>
            <person name="Filipski A."/>
            <person name="Findeiss S."/>
            <person name="Freyhult E."/>
            <person name="Fulton L."/>
            <person name="Fulton R."/>
            <person name="Garcia A.C."/>
            <person name="Gardiner A."/>
            <person name="Garfield D.A."/>
            <person name="Garvin B.E."/>
            <person name="Gibson G."/>
            <person name="Gilbert D."/>
            <person name="Gnerre S."/>
            <person name="Godfrey J."/>
            <person name="Good R."/>
            <person name="Gotea V."/>
            <person name="Gravely B."/>
            <person name="Greenberg A.J."/>
            <person name="Griffiths-Jones S."/>
            <person name="Gross S."/>
            <person name="Guigo R."/>
            <person name="Gustafson E.A."/>
            <person name="Haerty W."/>
            <person name="Hahn M.W."/>
            <person name="Halligan D.L."/>
            <person name="Halpern A.L."/>
            <person name="Halter G.M."/>
            <person name="Han M.V."/>
            <person name="Heger A."/>
            <person name="Hillier L."/>
            <person name="Hinrichs A.S."/>
            <person name="Holmes I."/>
            <person name="Hoskins R.A."/>
            <person name="Hubisz M.J."/>
            <person name="Hultmark D."/>
            <person name="Huntley M.A."/>
            <person name="Jaffe D.B."/>
            <person name="Jagadeeshan S."/>
            <person name="Jeck W.R."/>
            <person name="Johnson J."/>
            <person name="Jones C.D."/>
            <person name="Jordan W.C."/>
            <person name="Karpen G.H."/>
            <person name="Kataoka E."/>
            <person name="Keightley P.D."/>
            <person name="Kheradpour P."/>
            <person name="Kirkness E.F."/>
            <person name="Koerich L.B."/>
            <person name="Kristiansen K."/>
            <person name="Kudrna D."/>
            <person name="Kulathinal R.J."/>
            <person name="Kumar S."/>
            <person name="Kwok R."/>
            <person name="Lander E."/>
            <person name="Langley C.H."/>
            <person name="Lapoint R."/>
            <person name="Lazzaro B.P."/>
            <person name="Lee S.J."/>
            <person name="Levesque L."/>
            <person name="Li R."/>
            <person name="Lin C.F."/>
            <person name="Lin M.F."/>
            <person name="Lindblad-Toh K."/>
            <person name="Llopart A."/>
            <person name="Long M."/>
            <person name="Low L."/>
            <person name="Lozovsky E."/>
            <person name="Lu J."/>
            <person name="Luo M."/>
            <person name="Machado C.A."/>
            <person name="Makalowski W."/>
            <person name="Marzo M."/>
            <person name="Matsuda M."/>
            <person name="Matzkin L."/>
            <person name="McAllister B."/>
            <person name="McBride C.S."/>
            <person name="McKernan B."/>
            <person name="McKernan K."/>
            <person name="Mendez-Lago M."/>
            <person name="Minx P."/>
            <person name="Mollenhauer M.U."/>
            <person name="Montooth K."/>
            <person name="Mount S.M."/>
            <person name="Mu X."/>
            <person name="Myers E."/>
            <person name="Negre B."/>
            <person name="Newfeld S."/>
            <person name="Nielsen R."/>
            <person name="Noor M.A."/>
            <person name="O'Grady P."/>
            <person name="Pachter L."/>
            <person name="Papaceit M."/>
            <person name="Parisi M.J."/>
            <person name="Parisi M."/>
            <person name="Parts L."/>
            <person name="Pedersen J.S."/>
            <person name="Pesole G."/>
            <person name="Phillippy A.M."/>
            <person name="Ponting C.P."/>
            <person name="Pop M."/>
            <person name="Porcelli D."/>
            <person name="Powell J.R."/>
            <person name="Prohaska S."/>
            <person name="Pruitt K."/>
            <person name="Puig M."/>
            <person name="Quesneville H."/>
            <person name="Ram K.R."/>
            <person name="Rand D."/>
            <person name="Rasmussen M.D."/>
            <person name="Reed L.K."/>
            <person name="Reenan R."/>
            <person name="Reily A."/>
            <person name="Remington K.A."/>
            <person name="Rieger T.T."/>
            <person name="Ritchie M.G."/>
            <person name="Robin C."/>
            <person name="Rogers Y.H."/>
            <person name="Rohde C."/>
            <person name="Rozas J."/>
            <person name="Rubenfield M.J."/>
            <person name="Ruiz A."/>
            <person name="Russo S."/>
            <person name="Salzberg S.L."/>
            <person name="Sanchez-Gracia A."/>
            <person name="Saranga D.J."/>
            <person name="Sato H."/>
            <person name="Schaeffer S.W."/>
            <person name="Schatz M.C."/>
            <person name="Schlenke T."/>
            <person name="Schwartz R."/>
            <person name="Segarra C."/>
            <person name="Singh R.S."/>
            <person name="Sirot L."/>
            <person name="Sirota M."/>
            <person name="Sisneros N.B."/>
            <person name="Smith C.D."/>
            <person name="Smith T.F."/>
            <person name="Spieth J."/>
            <person name="Stage D.E."/>
            <person name="Stark A."/>
            <person name="Stephan W."/>
            <person name="Strausberg R.L."/>
            <person name="Strempel S."/>
            <person name="Sturgill D."/>
            <person name="Sutton G."/>
            <person name="Sutton G.G."/>
            <person name="Tao W."/>
            <person name="Teichmann S."/>
            <person name="Tobari Y.N."/>
            <person name="Tomimura Y."/>
            <person name="Tsolas J.M."/>
            <person name="Valente V.L."/>
            <person name="Venter E."/>
            <person name="Venter J.C."/>
            <person name="Vicario S."/>
            <person name="Vieira F.G."/>
            <person name="Vilella A.J."/>
            <person name="Villasante A."/>
            <person name="Walenz B."/>
            <person name="Wang J."/>
            <person name="Wasserman M."/>
            <person name="Watts T."/>
            <person name="Wilson D."/>
            <person name="Wilson R.K."/>
            <person name="Wing R.A."/>
            <person name="Wolfner M.F."/>
            <person name="Wong A."/>
            <person name="Wong G.K."/>
            <person name="Wu C.I."/>
            <person name="Wu G."/>
            <person name="Yamamoto D."/>
            <person name="Yang H.P."/>
            <person name="Yang S.P."/>
            <person name="Yorke J.A."/>
            <person name="Yoshida K."/>
            <person name="Zdobnov E."/>
            <person name="Zhang P."/>
            <person name="Zhang Y."/>
            <person name="Zimin A.V."/>
            <person name="Baldwin J."/>
            <person name="Abdouelleil A."/>
            <person name="Abdulkadir J."/>
            <person name="Abebe A."/>
            <person name="Abera B."/>
            <person name="Abreu J."/>
            <person name="Acer S.C."/>
            <person name="Aftuck L."/>
            <person name="Alexander A."/>
            <person name="An P."/>
            <person name="Anderson E."/>
            <person name="Anderson S."/>
            <person name="Arachi H."/>
            <person name="Azer M."/>
            <person name="Bachantsang P."/>
            <person name="Barry A."/>
            <person name="Bayul T."/>
            <person name="Berlin A."/>
            <person name="Bessette D."/>
            <person name="Bloom T."/>
            <person name="Blye J."/>
            <person name="Boguslavskiy L."/>
            <person name="Bonnet C."/>
            <person name="Boukhgalter B."/>
            <person name="Bourzgui I."/>
            <person name="Brown A."/>
            <person name="Cahill P."/>
            <person name="Channer S."/>
            <person name="Cheshatsang Y."/>
            <person name="Chuda L."/>
            <person name="Citroen M."/>
            <person name="Collymore A."/>
            <person name="Cooke P."/>
            <person name="Costello M."/>
            <person name="D'Aco K."/>
            <person name="Daza R."/>
            <person name="De Haan G."/>
            <person name="DeGray S."/>
            <person name="DeMaso C."/>
            <person name="Dhargay N."/>
            <person name="Dooley K."/>
            <person name="Dooley E."/>
            <person name="Doricent M."/>
            <person name="Dorje P."/>
            <person name="Dorjee K."/>
            <person name="Dupes A."/>
            <person name="Elong R."/>
            <person name="Falk J."/>
            <person name="Farina A."/>
            <person name="Faro S."/>
            <person name="Ferguson D."/>
            <person name="Fisher S."/>
            <person name="Foley C.D."/>
            <person name="Franke A."/>
            <person name="Friedrich D."/>
            <person name="Gadbois L."/>
            <person name="Gearin G."/>
            <person name="Gearin C.R."/>
            <person name="Giannoukos G."/>
            <person name="Goode T."/>
            <person name="Graham J."/>
            <person name="Grandbois E."/>
            <person name="Grewal S."/>
            <person name="Gyaltsen K."/>
            <person name="Hafez N."/>
            <person name="Hagos B."/>
            <person name="Hall J."/>
            <person name="Henson C."/>
            <person name="Hollinger A."/>
            <person name="Honan T."/>
            <person name="Huard M.D."/>
            <person name="Hughes L."/>
            <person name="Hurhula B."/>
            <person name="Husby M.E."/>
            <person name="Kamat A."/>
            <person name="Kanga B."/>
            <person name="Kashin S."/>
            <person name="Khazanovich D."/>
            <person name="Kisner P."/>
            <person name="Lance K."/>
            <person name="Lara M."/>
            <person name="Lee W."/>
            <person name="Lennon N."/>
            <person name="Letendre F."/>
            <person name="LeVine R."/>
            <person name="Lipovsky A."/>
            <person name="Liu X."/>
            <person name="Liu J."/>
            <person name="Liu S."/>
            <person name="Lokyitsang T."/>
            <person name="Lokyitsang Y."/>
            <person name="Lubonja R."/>
            <person name="Lui A."/>
            <person name="MacDonald P."/>
            <person name="Magnisalis V."/>
            <person name="Maru K."/>
            <person name="Matthews C."/>
            <person name="McCusker W."/>
            <person name="McDonough S."/>
            <person name="Mehta T."/>
            <person name="Meldrim J."/>
            <person name="Meneus L."/>
            <person name="Mihai O."/>
            <person name="Mihalev A."/>
            <person name="Mihova T."/>
            <person name="Mittelman R."/>
            <person name="Mlenga V."/>
            <person name="Montmayeur A."/>
            <person name="Mulrain L."/>
            <person name="Navidi A."/>
            <person name="Naylor J."/>
            <person name="Negash T."/>
            <person name="Nguyen T."/>
            <person name="Nguyen N."/>
            <person name="Nicol R."/>
            <person name="Norbu C."/>
            <person name="Norbu N."/>
            <person name="Novod N."/>
            <person name="O'Neill B."/>
            <person name="Osman S."/>
            <person name="Markiewicz E."/>
            <person name="Oyono O.L."/>
            <person name="Patti C."/>
            <person name="Phunkhang P."/>
            <person name="Pierre F."/>
            <person name="Priest M."/>
            <person name="Raghuraman S."/>
            <person name="Rege F."/>
            <person name="Reyes R."/>
            <person name="Rise C."/>
            <person name="Rogov P."/>
            <person name="Ross K."/>
            <person name="Ryan E."/>
            <person name="Settipalli S."/>
            <person name="Shea T."/>
            <person name="Sherpa N."/>
            <person name="Shi L."/>
            <person name="Shih D."/>
            <person name="Sparrow T."/>
            <person name="Spaulding J."/>
            <person name="Stalker J."/>
            <person name="Stange-Thomann N."/>
            <person name="Stavropoulos S."/>
            <person name="Stone C."/>
            <person name="Strader C."/>
            <person name="Tesfaye S."/>
            <person name="Thomson T."/>
            <person name="Thoulutsang Y."/>
            <person name="Thoulutsang D."/>
            <person name="Topham K."/>
            <person name="Topping I."/>
            <person name="Tsamla T."/>
            <person name="Vassiliev H."/>
            <person name="Vo A."/>
            <person name="Wangchuk T."/>
            <person name="Wangdi T."/>
            <person name="Weiand M."/>
            <person name="Wilkinson J."/>
            <person name="Wilson A."/>
            <person name="Yadav S."/>
            <person name="Young G."/>
            <person name="Yu Q."/>
            <person name="Zembek L."/>
            <person name="Zhong D."/>
            <person name="Zimmer A."/>
            <person name="Zwirko Z."/>
            <person name="Jaffe D.B."/>
            <person name="Alvarez P."/>
            <person name="Brockman W."/>
            <person name="Butler J."/>
            <person name="Chin C."/>
            <person name="Gnerre S."/>
            <person name="Grabherr M."/>
            <person name="Kleber M."/>
            <person name="Mauceli E."/>
            <person name="MacCallum I."/>
        </authorList>
    </citation>
    <scope>NUCLEOTIDE SEQUENCE [LARGE SCALE GENOMIC DNA]</scope>
    <source>
        <strain evidence="3">Rob3c / Tucson 14021-0248.25</strain>
    </source>
</reference>
<feature type="compositionally biased region" description="Low complexity" evidence="1">
    <location>
        <begin position="537"/>
        <end position="562"/>
    </location>
</feature>
<feature type="region of interest" description="Disordered" evidence="1">
    <location>
        <begin position="1"/>
        <end position="131"/>
    </location>
</feature>
<sequence>MDALRFRGSPFARFTGQSTGPGHPRPPPHPQHPQRPQATGTHGISAPEPLIVVEESNLPEEQEDSSEPTVSNRGSLDIDSPVNPYLLSPWRDPREARKHSLPSQQVTDGITASQVRRLSERGGEGSGPTPKEAAFLATLSQAPAPTGRRHSVVTISKVPTTLFGRSRRESVAAYPNSNGSSRVLNSRRESNTGPPSTDPIGSIHNLQLDIMDDIYLQSRKARLKLWTSSNEKVCEVQTVDEAGSGQPGRRFTNRRYSECPQPGLASSFRRASELPPSQQQQQQQQAQSQSSTRASTRRKKSGSGTGLLGSRTDIGGIFSSLTSSAMDMHRPEPEGRDGSSSASSSATATASSPFLSQTFQAAARGRATSATPTPTTHSGSLAVGGGGGGGGGGSGTTGGLLDPNAGRSTRSNSFDVSLLNNAKQLVSDVQDNGSATLSGWFAKRHTPLARKKSVRSKSSAVALSKDVLERLQKKDPLGGDSGKPKLKPRSKQKTWAESTKATVDATILGTAIEGFLRKSSNASMGGSGAGSSGGGASTSAAARGATPKASKDSGSASGSPAHGARRSRPSASSSAQSQAGRAVRSTLNWFGKADEDDSKDTCDASLCATLKDLFVK</sequence>
<feature type="compositionally biased region" description="Pro residues" evidence="1">
    <location>
        <begin position="23"/>
        <end position="33"/>
    </location>
</feature>
<feature type="region of interest" description="Disordered" evidence="1">
    <location>
        <begin position="472"/>
        <end position="500"/>
    </location>
</feature>
<feature type="compositionally biased region" description="Low complexity" evidence="1">
    <location>
        <begin position="569"/>
        <end position="583"/>
    </location>
</feature>
<dbReference type="OMA" id="NWFSKGD"/>
<evidence type="ECO:0000313" key="3">
    <source>
        <dbReference type="Proteomes" id="UP000001292"/>
    </source>
</evidence>
<dbReference type="OrthoDB" id="7424185at2759"/>
<dbReference type="EMBL" id="CH480823">
    <property type="protein sequence ID" value="EDW56009.1"/>
    <property type="molecule type" value="Genomic_DNA"/>
</dbReference>
<dbReference type="GO" id="GO:0045475">
    <property type="term" value="P:locomotor rhythm"/>
    <property type="evidence" value="ECO:0007669"/>
    <property type="project" value="EnsemblMetazoa"/>
</dbReference>
<proteinExistence type="predicted"/>
<gene>
    <name evidence="2" type="primary">Dsec\GM22822</name>
    <name evidence="2" type="ORF">Dsec_GM22822</name>
</gene>
<feature type="region of interest" description="Disordered" evidence="1">
    <location>
        <begin position="237"/>
        <end position="408"/>
    </location>
</feature>
<evidence type="ECO:0000256" key="1">
    <source>
        <dbReference type="SAM" id="MobiDB-lite"/>
    </source>
</evidence>